<name>A0ABT1LHG4_9HYPH</name>
<gene>
    <name evidence="3" type="ORF">NK718_20345</name>
</gene>
<feature type="compositionally biased region" description="Polar residues" evidence="1">
    <location>
        <begin position="87"/>
        <end position="113"/>
    </location>
</feature>
<protein>
    <submittedName>
        <fullName evidence="3">Uncharacterized protein</fullName>
    </submittedName>
</protein>
<keyword evidence="4" id="KW-1185">Reference proteome</keyword>
<dbReference type="EMBL" id="JANCLU010000029">
    <property type="protein sequence ID" value="MCP8940884.1"/>
    <property type="molecule type" value="Genomic_DNA"/>
</dbReference>
<dbReference type="RefSeq" id="WP_254746141.1">
    <property type="nucleotide sequence ID" value="NZ_JANCLU010000029.1"/>
</dbReference>
<feature type="compositionally biased region" description="Basic and acidic residues" evidence="1">
    <location>
        <begin position="202"/>
        <end position="214"/>
    </location>
</feature>
<feature type="compositionally biased region" description="Gly residues" evidence="1">
    <location>
        <begin position="155"/>
        <end position="165"/>
    </location>
</feature>
<evidence type="ECO:0000256" key="2">
    <source>
        <dbReference type="SAM" id="SignalP"/>
    </source>
</evidence>
<evidence type="ECO:0000313" key="4">
    <source>
        <dbReference type="Proteomes" id="UP001205890"/>
    </source>
</evidence>
<feature type="compositionally biased region" description="Low complexity" evidence="1">
    <location>
        <begin position="50"/>
        <end position="67"/>
    </location>
</feature>
<feature type="compositionally biased region" description="Gly residues" evidence="1">
    <location>
        <begin position="33"/>
        <end position="49"/>
    </location>
</feature>
<reference evidence="3 4" key="1">
    <citation type="submission" date="2022-07" db="EMBL/GenBank/DDBJ databases">
        <authorList>
            <person name="Li W.-J."/>
            <person name="Deng Q.-Q."/>
        </authorList>
    </citation>
    <scope>NUCLEOTIDE SEQUENCE [LARGE SCALE GENOMIC DNA]</scope>
    <source>
        <strain evidence="3 4">SYSU M60028</strain>
    </source>
</reference>
<evidence type="ECO:0000256" key="1">
    <source>
        <dbReference type="SAM" id="MobiDB-lite"/>
    </source>
</evidence>
<accession>A0ABT1LHG4</accession>
<dbReference type="Proteomes" id="UP001205890">
    <property type="component" value="Unassembled WGS sequence"/>
</dbReference>
<keyword evidence="2" id="KW-0732">Signal</keyword>
<feature type="region of interest" description="Disordered" evidence="1">
    <location>
        <begin position="29"/>
        <end position="169"/>
    </location>
</feature>
<feature type="signal peptide" evidence="2">
    <location>
        <begin position="1"/>
        <end position="29"/>
    </location>
</feature>
<evidence type="ECO:0000313" key="3">
    <source>
        <dbReference type="EMBL" id="MCP8940884.1"/>
    </source>
</evidence>
<feature type="chain" id="PRO_5045287513" evidence="2">
    <location>
        <begin position="30"/>
        <end position="253"/>
    </location>
</feature>
<sequence>MATHRSAYRRQAMLAATILAGLMAATPLAAQSSGGGGSSGGSSSGGGGSSSSSTSTSSTSGTSGSSTLGPAAGSVSPPGTILPPASTGAQGSAPATSIGTSGNPTTSAATPGGSNAGGAVPSPGGVNPTLPPGSIAPPGNTTLQSGSAGAIVSPGRGGSTVGGVSGARQGKAAGQADICADVLAKPGNFRKQTVDECRAKTGREAAPRTAEPDHALNPVDRPSQVQKAQEAQDKGAVRSICTNCGGAPTTAKK</sequence>
<feature type="region of interest" description="Disordered" evidence="1">
    <location>
        <begin position="202"/>
        <end position="236"/>
    </location>
</feature>
<proteinExistence type="predicted"/>
<organism evidence="3 4">
    <name type="scientific">Alsobacter ponti</name>
    <dbReference type="NCBI Taxonomy" id="2962936"/>
    <lineage>
        <taxon>Bacteria</taxon>
        <taxon>Pseudomonadati</taxon>
        <taxon>Pseudomonadota</taxon>
        <taxon>Alphaproteobacteria</taxon>
        <taxon>Hyphomicrobiales</taxon>
        <taxon>Alsobacteraceae</taxon>
        <taxon>Alsobacter</taxon>
    </lineage>
</organism>
<comment type="caution">
    <text evidence="3">The sequence shown here is derived from an EMBL/GenBank/DDBJ whole genome shotgun (WGS) entry which is preliminary data.</text>
</comment>